<dbReference type="EMBL" id="QOQF01000004">
    <property type="protein sequence ID" value="RCL77944.1"/>
    <property type="molecule type" value="Genomic_DNA"/>
</dbReference>
<proteinExistence type="inferred from homology"/>
<dbReference type="InterPro" id="IPR020823">
    <property type="entry name" value="Cell_div_FtsA"/>
</dbReference>
<evidence type="ECO:0000256" key="3">
    <source>
        <dbReference type="ARBA" id="ARBA00023136"/>
    </source>
</evidence>
<keyword evidence="1 5" id="KW-1003">Cell membrane</keyword>
<reference evidence="8 9" key="1">
    <citation type="journal article" date="2018" name="Microbiome">
        <title>Fine metagenomic profile of the Mediterranean stratified and mixed water columns revealed by assembly and recruitment.</title>
        <authorList>
            <person name="Haro-Moreno J.M."/>
            <person name="Lopez-Perez M."/>
            <person name="De La Torre J.R."/>
            <person name="Picazo A."/>
            <person name="Camacho A."/>
            <person name="Rodriguez-Valera F."/>
        </authorList>
    </citation>
    <scope>NUCLEOTIDE SEQUENCE [LARGE SCALE GENOMIC DNA]</scope>
    <source>
        <strain evidence="8">MED-G55</strain>
    </source>
</reference>
<dbReference type="Pfam" id="PF14450">
    <property type="entry name" value="FtsA"/>
    <property type="match status" value="2"/>
</dbReference>
<evidence type="ECO:0000256" key="5">
    <source>
        <dbReference type="HAMAP-Rule" id="MF_02033"/>
    </source>
</evidence>
<evidence type="ECO:0000259" key="7">
    <source>
        <dbReference type="SMART" id="SM00842"/>
    </source>
</evidence>
<evidence type="ECO:0000313" key="8">
    <source>
        <dbReference type="EMBL" id="RCL77944.1"/>
    </source>
</evidence>
<dbReference type="CDD" id="cd24048">
    <property type="entry name" value="ASKHA_NBD_FtsA"/>
    <property type="match status" value="1"/>
</dbReference>
<sequence length="433" mass="46400">MNIPVSPFTAQKDASVYRDTDYRSGVIAALDIGTSKVSCFIAQKIIDEDSGKTAMRIIGVGHQVSRGLRGGVVVDMEAAEKSIRKAIDAAERMANMIVKKVVVGVTSPKLASSSYKISLNLNGLAVNDQHMGQALLFARDKCQSPEVEVLHAIPVSYTVDDSFNVDDPRGLFGEKLLVNAHAITSPVGPVRNLLACIEKCHLKVDTLVATPYASALACLVEDEMELGSLSIDMGGGTTGFTVFHSGAPVFTGSIAVGGNHITADIAQGLGVSLATAERIKTLYGSALSETIENDEQFDVPLIGESGEEGLHKIQRSDISRIIRPRIEETFEMLLANLNRSGINKSHCPRAVLTGGGAMLTGARELAQHMIERQVRMGRPIRLSGLPEASAGPAFSSCAGLIAYKKRRSNDMLPMTPHLPSFFGKAGKWLKRNF</sequence>
<keyword evidence="2 5" id="KW-0132">Cell division</keyword>
<dbReference type="SMART" id="SM00842">
    <property type="entry name" value="FtsA"/>
    <property type="match status" value="1"/>
</dbReference>
<comment type="subunit">
    <text evidence="5">Self-interacts. Interacts with FtsZ.</text>
</comment>
<organism evidence="8 9">
    <name type="scientific">PS1 clade bacterium</name>
    <dbReference type="NCBI Taxonomy" id="2175152"/>
    <lineage>
        <taxon>Bacteria</taxon>
        <taxon>Pseudomonadati</taxon>
        <taxon>Pseudomonadota</taxon>
        <taxon>Alphaproteobacteria</taxon>
        <taxon>PS1 clade</taxon>
    </lineage>
</organism>
<evidence type="ECO:0000256" key="4">
    <source>
        <dbReference type="ARBA" id="ARBA00023306"/>
    </source>
</evidence>
<evidence type="ECO:0000313" key="9">
    <source>
        <dbReference type="Proteomes" id="UP000252132"/>
    </source>
</evidence>
<dbReference type="AlphaFoldDB" id="A0A368E233"/>
<dbReference type="InterPro" id="IPR043129">
    <property type="entry name" value="ATPase_NBD"/>
</dbReference>
<dbReference type="SUPFAM" id="SSF53067">
    <property type="entry name" value="Actin-like ATPase domain"/>
    <property type="match status" value="2"/>
</dbReference>
<keyword evidence="4 5" id="KW-0131">Cell cycle</keyword>
<dbReference type="GO" id="GO:0009898">
    <property type="term" value="C:cytoplasmic side of plasma membrane"/>
    <property type="evidence" value="ECO:0007669"/>
    <property type="project" value="UniProtKB-UniRule"/>
</dbReference>
<dbReference type="PANTHER" id="PTHR32432">
    <property type="entry name" value="CELL DIVISION PROTEIN FTSA-RELATED"/>
    <property type="match status" value="1"/>
</dbReference>
<dbReference type="PANTHER" id="PTHR32432:SF4">
    <property type="entry name" value="CELL DIVISION PROTEIN FTSA"/>
    <property type="match status" value="1"/>
</dbReference>
<protein>
    <recommendedName>
        <fullName evidence="5 6">Cell division protein FtsA</fullName>
    </recommendedName>
</protein>
<dbReference type="HAMAP" id="MF_02033">
    <property type="entry name" value="FtsA"/>
    <property type="match status" value="1"/>
</dbReference>
<keyword evidence="3 5" id="KW-0472">Membrane</keyword>
<dbReference type="GO" id="GO:0032153">
    <property type="term" value="C:cell division site"/>
    <property type="evidence" value="ECO:0007669"/>
    <property type="project" value="UniProtKB-UniRule"/>
</dbReference>
<dbReference type="Proteomes" id="UP000252132">
    <property type="component" value="Unassembled WGS sequence"/>
</dbReference>
<feature type="domain" description="SHS2" evidence="7">
    <location>
        <begin position="27"/>
        <end position="218"/>
    </location>
</feature>
<evidence type="ECO:0000256" key="1">
    <source>
        <dbReference type="ARBA" id="ARBA00022475"/>
    </source>
</evidence>
<dbReference type="PIRSF" id="PIRSF003101">
    <property type="entry name" value="FtsA"/>
    <property type="match status" value="1"/>
</dbReference>
<evidence type="ECO:0000256" key="2">
    <source>
        <dbReference type="ARBA" id="ARBA00022618"/>
    </source>
</evidence>
<dbReference type="InterPro" id="IPR003494">
    <property type="entry name" value="SHS2_FtsA"/>
</dbReference>
<dbReference type="GO" id="GO:0043093">
    <property type="term" value="P:FtsZ-dependent cytokinesis"/>
    <property type="evidence" value="ECO:0007669"/>
    <property type="project" value="UniProtKB-UniRule"/>
</dbReference>
<dbReference type="NCBIfam" id="TIGR01174">
    <property type="entry name" value="ftsA"/>
    <property type="match status" value="1"/>
</dbReference>
<comment type="caution">
    <text evidence="8">The sequence shown here is derived from an EMBL/GenBank/DDBJ whole genome shotgun (WGS) entry which is preliminary data.</text>
</comment>
<gene>
    <name evidence="5 8" type="primary">ftsA</name>
    <name evidence="8" type="ORF">DBW69_02060</name>
</gene>
<comment type="subcellular location">
    <subcellularLocation>
        <location evidence="5">Cell membrane</location>
        <topology evidence="5">Peripheral membrane protein</topology>
        <orientation evidence="5">Cytoplasmic side</orientation>
    </subcellularLocation>
    <text evidence="5">Localizes to the Z ring in an FtsZ-dependent manner. Targeted to the membrane through a conserved C-terminal amphipathic helix.</text>
</comment>
<dbReference type="Gene3D" id="3.30.1490.110">
    <property type="match status" value="1"/>
</dbReference>
<comment type="function">
    <text evidence="5 6">Cell division protein that is involved in the assembly of the Z ring. May serve as a membrane anchor for the Z ring.</text>
</comment>
<evidence type="ECO:0000256" key="6">
    <source>
        <dbReference type="PIRNR" id="PIRNR003101"/>
    </source>
</evidence>
<dbReference type="Pfam" id="PF02491">
    <property type="entry name" value="SHS2_FTSA"/>
    <property type="match status" value="1"/>
</dbReference>
<dbReference type="InterPro" id="IPR050696">
    <property type="entry name" value="FtsA/MreB"/>
</dbReference>
<comment type="similarity">
    <text evidence="5 6">Belongs to the FtsA/MreB family.</text>
</comment>
<dbReference type="Gene3D" id="3.30.420.40">
    <property type="match status" value="2"/>
</dbReference>
<name>A0A368E233_9PROT</name>
<accession>A0A368E233</accession>